<gene>
    <name evidence="9" type="ORF">KL86PLE_100503</name>
</gene>
<dbReference type="PANTHER" id="PTHR22911">
    <property type="entry name" value="ACYL-MALONYL CONDENSING ENZYME-RELATED"/>
    <property type="match status" value="1"/>
</dbReference>
<feature type="transmembrane region" description="Helical" evidence="7">
    <location>
        <begin position="278"/>
        <end position="296"/>
    </location>
</feature>
<dbReference type="InterPro" id="IPR037185">
    <property type="entry name" value="EmrE-like"/>
</dbReference>
<feature type="transmembrane region" description="Helical" evidence="7">
    <location>
        <begin position="134"/>
        <end position="155"/>
    </location>
</feature>
<evidence type="ECO:0000256" key="5">
    <source>
        <dbReference type="ARBA" id="ARBA00023136"/>
    </source>
</evidence>
<feature type="transmembrane region" description="Helical" evidence="7">
    <location>
        <begin position="161"/>
        <end position="182"/>
    </location>
</feature>
<feature type="domain" description="EamA" evidence="8">
    <location>
        <begin position="18"/>
        <end position="150"/>
    </location>
</feature>
<dbReference type="InterPro" id="IPR000620">
    <property type="entry name" value="EamA_dom"/>
</dbReference>
<sequence length="318" mass="32568">MMPAGPLRPSFLDSVTGGILLRLGATFLFALMSLSVRLAAVEAPVGQIVFWRSGVALLPILLYLWWRGDLPKGLTTRRPWGHFKRSALGAAAMFLSFLSLAHLSLALATALSFLAPLIVVPAAIVFLRERPGGIVVGATVAGFIGVLVMLAPAFVRPDAGPGTLIGVGAGVLCAVATAFAKIEIKKLTATETPAAIAFYFAVVSAAGGLATLAFGWAEPSTRGLLALIASGVLGGLAHIAMTEAIARAPASTLAPFEYTSMIWAVLFDVVVFALPPDLFGFTGALAIVAAAAVVGMSSNGPGSARRAPASAARPFSSS</sequence>
<evidence type="ECO:0000256" key="7">
    <source>
        <dbReference type="SAM" id="Phobius"/>
    </source>
</evidence>
<accession>A0A212L3Q9</accession>
<protein>
    <recommendedName>
        <fullName evidence="8">EamA domain-containing protein</fullName>
    </recommendedName>
</protein>
<proteinExistence type="inferred from homology"/>
<dbReference type="SUPFAM" id="SSF103481">
    <property type="entry name" value="Multidrug resistance efflux transporter EmrE"/>
    <property type="match status" value="2"/>
</dbReference>
<evidence type="ECO:0000256" key="1">
    <source>
        <dbReference type="ARBA" id="ARBA00004141"/>
    </source>
</evidence>
<evidence type="ECO:0000313" key="9">
    <source>
        <dbReference type="EMBL" id="SCM72203.1"/>
    </source>
</evidence>
<feature type="transmembrane region" description="Helical" evidence="7">
    <location>
        <begin position="110"/>
        <end position="127"/>
    </location>
</feature>
<feature type="transmembrane region" description="Helical" evidence="7">
    <location>
        <begin position="253"/>
        <end position="272"/>
    </location>
</feature>
<feature type="transmembrane region" description="Helical" evidence="7">
    <location>
        <begin position="223"/>
        <end position="241"/>
    </location>
</feature>
<name>A0A212L3Q9_9HYPH</name>
<organism evidence="9">
    <name type="scientific">uncultured Pleomorphomonas sp</name>
    <dbReference type="NCBI Taxonomy" id="442121"/>
    <lineage>
        <taxon>Bacteria</taxon>
        <taxon>Pseudomonadati</taxon>
        <taxon>Pseudomonadota</taxon>
        <taxon>Alphaproteobacteria</taxon>
        <taxon>Hyphomicrobiales</taxon>
        <taxon>Pleomorphomonadaceae</taxon>
        <taxon>Pleomorphomonas</taxon>
        <taxon>environmental samples</taxon>
    </lineage>
</organism>
<comment type="similarity">
    <text evidence="2">Belongs to the drug/metabolite transporter (DMT) superfamily. 10 TMS drug/metabolite exporter (DME) (TC 2.A.7.3) family.</text>
</comment>
<dbReference type="EMBL" id="FMJD01000002">
    <property type="protein sequence ID" value="SCM72203.1"/>
    <property type="molecule type" value="Genomic_DNA"/>
</dbReference>
<feature type="domain" description="EamA" evidence="8">
    <location>
        <begin position="165"/>
        <end position="294"/>
    </location>
</feature>
<keyword evidence="4 7" id="KW-1133">Transmembrane helix</keyword>
<evidence type="ECO:0000256" key="2">
    <source>
        <dbReference type="ARBA" id="ARBA00009853"/>
    </source>
</evidence>
<keyword evidence="5 7" id="KW-0472">Membrane</keyword>
<evidence type="ECO:0000256" key="3">
    <source>
        <dbReference type="ARBA" id="ARBA00022692"/>
    </source>
</evidence>
<feature type="transmembrane region" description="Helical" evidence="7">
    <location>
        <begin position="49"/>
        <end position="66"/>
    </location>
</feature>
<feature type="transmembrane region" description="Helical" evidence="7">
    <location>
        <begin position="194"/>
        <end position="217"/>
    </location>
</feature>
<dbReference type="Pfam" id="PF00892">
    <property type="entry name" value="EamA"/>
    <property type="match status" value="2"/>
</dbReference>
<feature type="region of interest" description="Disordered" evidence="6">
    <location>
        <begin position="299"/>
        <end position="318"/>
    </location>
</feature>
<keyword evidence="3 7" id="KW-0812">Transmembrane</keyword>
<dbReference type="PANTHER" id="PTHR22911:SF6">
    <property type="entry name" value="SOLUTE CARRIER FAMILY 35 MEMBER G1"/>
    <property type="match status" value="1"/>
</dbReference>
<dbReference type="GO" id="GO:0016020">
    <property type="term" value="C:membrane"/>
    <property type="evidence" value="ECO:0007669"/>
    <property type="project" value="UniProtKB-SubCell"/>
</dbReference>
<reference evidence="9" key="1">
    <citation type="submission" date="2016-08" db="EMBL/GenBank/DDBJ databases">
        <authorList>
            <person name="Seilhamer J.J."/>
        </authorList>
    </citation>
    <scope>NUCLEOTIDE SEQUENCE</scope>
    <source>
        <strain evidence="9">86</strain>
    </source>
</reference>
<evidence type="ECO:0000256" key="4">
    <source>
        <dbReference type="ARBA" id="ARBA00022989"/>
    </source>
</evidence>
<dbReference type="AlphaFoldDB" id="A0A212L3Q9"/>
<evidence type="ECO:0000259" key="8">
    <source>
        <dbReference type="Pfam" id="PF00892"/>
    </source>
</evidence>
<comment type="subcellular location">
    <subcellularLocation>
        <location evidence="1">Membrane</location>
        <topology evidence="1">Multi-pass membrane protein</topology>
    </subcellularLocation>
</comment>
<evidence type="ECO:0000256" key="6">
    <source>
        <dbReference type="SAM" id="MobiDB-lite"/>
    </source>
</evidence>